<evidence type="ECO:0000313" key="6">
    <source>
        <dbReference type="Proteomes" id="UP000185494"/>
    </source>
</evidence>
<dbReference type="InterPro" id="IPR000847">
    <property type="entry name" value="LysR_HTH_N"/>
</dbReference>
<dbReference type="SUPFAM" id="SSF46785">
    <property type="entry name" value="Winged helix' DNA-binding domain"/>
    <property type="match status" value="1"/>
</dbReference>
<evidence type="ECO:0000313" key="5">
    <source>
        <dbReference type="EMBL" id="APT60280.1"/>
    </source>
</evidence>
<reference evidence="5 6" key="1">
    <citation type="submission" date="2016-05" db="EMBL/GenBank/DDBJ databases">
        <title>Complete Genome and Methylome Analysis of Psychrotrophic Bacterial Isolates from Antarctic Lake Untersee.</title>
        <authorList>
            <person name="Fomenkov A."/>
            <person name="Akimov V.N."/>
            <person name="Vasilyeva L.V."/>
            <person name="Andersen D."/>
            <person name="Vincze T."/>
            <person name="Roberts R.J."/>
        </authorList>
    </citation>
    <scope>NUCLEOTIDE SEQUENCE [LARGE SCALE GENOMIC DNA]</scope>
    <source>
        <strain evidence="5 6">U14-5</strain>
        <plasmid evidence="6">Plasmid 1</plasmid>
    </source>
</reference>
<dbReference type="EMBL" id="CP015585">
    <property type="protein sequence ID" value="APT60280.1"/>
    <property type="molecule type" value="Genomic_DNA"/>
</dbReference>
<name>A0A1L7ANC8_9PROT</name>
<dbReference type="PANTHER" id="PTHR30126">
    <property type="entry name" value="HTH-TYPE TRANSCRIPTIONAL REGULATOR"/>
    <property type="match status" value="1"/>
</dbReference>
<gene>
    <name evidence="5" type="ORF">RGI145_23395</name>
</gene>
<geneLocation type="plasmid" evidence="5 6">
    <name>1</name>
</geneLocation>
<organism evidence="5 6">
    <name type="scientific">Roseomonas gilardii</name>
    <dbReference type="NCBI Taxonomy" id="257708"/>
    <lineage>
        <taxon>Bacteria</taxon>
        <taxon>Pseudomonadati</taxon>
        <taxon>Pseudomonadota</taxon>
        <taxon>Alphaproteobacteria</taxon>
        <taxon>Acetobacterales</taxon>
        <taxon>Roseomonadaceae</taxon>
        <taxon>Roseomonas</taxon>
    </lineage>
</organism>
<sequence>MDTHFLESFVVVVESSSMAEAARKLNMAPATLALRIRALEEELGFALVTRAGRATKPTPAGALLAQRAIGILRDLRDLKTLDEEGRPRGQIRLGVAQTAIATVLCDAYSGASRHLIPI</sequence>
<evidence type="ECO:0000256" key="3">
    <source>
        <dbReference type="ARBA" id="ARBA00023163"/>
    </source>
</evidence>
<keyword evidence="3" id="KW-0804">Transcription</keyword>
<dbReference type="PROSITE" id="PS50931">
    <property type="entry name" value="HTH_LYSR"/>
    <property type="match status" value="1"/>
</dbReference>
<dbReference type="Pfam" id="PF00126">
    <property type="entry name" value="HTH_1"/>
    <property type="match status" value="1"/>
</dbReference>
<dbReference type="GO" id="GO:0000976">
    <property type="term" value="F:transcription cis-regulatory region binding"/>
    <property type="evidence" value="ECO:0007669"/>
    <property type="project" value="TreeGrafter"/>
</dbReference>
<dbReference type="KEGG" id="rgi:RGI145_23395"/>
<accession>A0A1L7ANC8</accession>
<protein>
    <recommendedName>
        <fullName evidence="4">HTH lysR-type domain-containing protein</fullName>
    </recommendedName>
</protein>
<evidence type="ECO:0000256" key="2">
    <source>
        <dbReference type="ARBA" id="ARBA00023015"/>
    </source>
</evidence>
<evidence type="ECO:0000256" key="1">
    <source>
        <dbReference type="ARBA" id="ARBA00009437"/>
    </source>
</evidence>
<dbReference type="GO" id="GO:0003700">
    <property type="term" value="F:DNA-binding transcription factor activity"/>
    <property type="evidence" value="ECO:0007669"/>
    <property type="project" value="InterPro"/>
</dbReference>
<dbReference type="Gene3D" id="1.10.10.10">
    <property type="entry name" value="Winged helix-like DNA-binding domain superfamily/Winged helix DNA-binding domain"/>
    <property type="match status" value="1"/>
</dbReference>
<dbReference type="PANTHER" id="PTHR30126:SF39">
    <property type="entry name" value="HTH-TYPE TRANSCRIPTIONAL REGULATOR CYSL"/>
    <property type="match status" value="1"/>
</dbReference>
<dbReference type="InterPro" id="IPR036388">
    <property type="entry name" value="WH-like_DNA-bd_sf"/>
</dbReference>
<dbReference type="AlphaFoldDB" id="A0A1L7ANC8"/>
<comment type="similarity">
    <text evidence="1">Belongs to the LysR transcriptional regulatory family.</text>
</comment>
<dbReference type="Proteomes" id="UP000185494">
    <property type="component" value="Chromosome 1"/>
</dbReference>
<dbReference type="RefSeq" id="WP_075800978.1">
    <property type="nucleotide sequence ID" value="NZ_CP015585.1"/>
</dbReference>
<proteinExistence type="inferred from homology"/>
<keyword evidence="2" id="KW-0805">Transcription regulation</keyword>
<feature type="domain" description="HTH lysR-type" evidence="4">
    <location>
        <begin position="1"/>
        <end position="58"/>
    </location>
</feature>
<dbReference type="InterPro" id="IPR036390">
    <property type="entry name" value="WH_DNA-bd_sf"/>
</dbReference>
<keyword evidence="5" id="KW-0614">Plasmid</keyword>
<evidence type="ECO:0000259" key="4">
    <source>
        <dbReference type="PROSITE" id="PS50931"/>
    </source>
</evidence>